<keyword evidence="4" id="KW-1185">Reference proteome</keyword>
<evidence type="ECO:0000313" key="3">
    <source>
        <dbReference type="EMBL" id="OXS78553.1"/>
    </source>
</evidence>
<feature type="domain" description="Flagellar hook-length control protein-like C-terminal" evidence="2">
    <location>
        <begin position="331"/>
        <end position="409"/>
    </location>
</feature>
<feature type="region of interest" description="Disordered" evidence="1">
    <location>
        <begin position="410"/>
        <end position="453"/>
    </location>
</feature>
<accession>A0ABX4E9K7</accession>
<protein>
    <recommendedName>
        <fullName evidence="2">Flagellar hook-length control protein-like C-terminal domain-containing protein</fullName>
    </recommendedName>
</protein>
<dbReference type="InterPro" id="IPR021136">
    <property type="entry name" value="Flagellar_hook_control-like_C"/>
</dbReference>
<dbReference type="Proteomes" id="UP000215545">
    <property type="component" value="Unassembled WGS sequence"/>
</dbReference>
<feature type="compositionally biased region" description="Basic and acidic residues" evidence="1">
    <location>
        <begin position="422"/>
        <end position="435"/>
    </location>
</feature>
<dbReference type="Pfam" id="PF02120">
    <property type="entry name" value="Flg_hook"/>
    <property type="match status" value="1"/>
</dbReference>
<dbReference type="EMBL" id="MWSK01000003">
    <property type="protein sequence ID" value="OXS78553.1"/>
    <property type="molecule type" value="Genomic_DNA"/>
</dbReference>
<organism evidence="3 4">
    <name type="scientific">Domibacillus enclensis</name>
    <dbReference type="NCBI Taxonomy" id="1017273"/>
    <lineage>
        <taxon>Bacteria</taxon>
        <taxon>Bacillati</taxon>
        <taxon>Bacillota</taxon>
        <taxon>Bacilli</taxon>
        <taxon>Bacillales</taxon>
        <taxon>Bacillaceae</taxon>
        <taxon>Domibacillus</taxon>
    </lineage>
</organism>
<dbReference type="Gene3D" id="3.30.750.140">
    <property type="match status" value="1"/>
</dbReference>
<evidence type="ECO:0000313" key="4">
    <source>
        <dbReference type="Proteomes" id="UP000215545"/>
    </source>
</evidence>
<name>A0ABX4E9K7_9BACI</name>
<dbReference type="InterPro" id="IPR038610">
    <property type="entry name" value="FliK-like_C_sf"/>
</dbReference>
<gene>
    <name evidence="3" type="ORF">B1B05_08100</name>
</gene>
<evidence type="ECO:0000256" key="1">
    <source>
        <dbReference type="SAM" id="MobiDB-lite"/>
    </source>
</evidence>
<sequence length="453" mass="49327">MQEKGGGNMQVIVGSKSTAFLGTAIPNKSNALTQGTTSASVNNQVLGASQTFLNTSFQGSMQGMRSFGQMLQNAQQPISETAEVLENDTPIDAASLLLNSTGELELQSILDNEDEGAAIASDLLSNGDLPNIQDLAVMLGLDAETLIQSMEKVAQMGNENSSIEDMRSFMIENELSIEKLIHLTVMATEQGMHAVKEGDLQAIRTVLKASQIVQAFGQQATALPDSKKEAMLHLKAVLAQAAVAQQSPSQASAAPKQTILQAAFAQYAADQPVVQENKSVKPVATTVESINPFTIQMSKTEQFVMSVKTNPGPMNMEQFIEKFTQLLGNSNLMKTPNGTRMLIKLYPEQLGSLRIELLQQNGVMTAKILSSTQAVKELLEQNAHQLKNAFSQQNVTVDKLDIASPDTRQQLFDRGAQQQRQQEQKQPHDESKQNDQEPNASFEELLLHAEWEG</sequence>
<dbReference type="CDD" id="cd17470">
    <property type="entry name" value="T3SS_Flik_C"/>
    <property type="match status" value="1"/>
</dbReference>
<proteinExistence type="predicted"/>
<comment type="caution">
    <text evidence="3">The sequence shown here is derived from an EMBL/GenBank/DDBJ whole genome shotgun (WGS) entry which is preliminary data.</text>
</comment>
<evidence type="ECO:0000259" key="2">
    <source>
        <dbReference type="Pfam" id="PF02120"/>
    </source>
</evidence>
<reference evidence="4" key="1">
    <citation type="submission" date="2017-03" db="EMBL/GenBank/DDBJ databases">
        <title>Bacillus sp. V-88(T) DSM27956, whole genome shotgun sequencing project.</title>
        <authorList>
            <person name="Dastager S.G."/>
            <person name="Neurgaonkar P.S."/>
            <person name="Dharne M.S."/>
        </authorList>
    </citation>
    <scope>NUCLEOTIDE SEQUENCE [LARGE SCALE GENOMIC DNA]</scope>
    <source>
        <strain evidence="4">DSM 25145</strain>
    </source>
</reference>
<feature type="compositionally biased region" description="Low complexity" evidence="1">
    <location>
        <begin position="410"/>
        <end position="421"/>
    </location>
</feature>